<dbReference type="AlphaFoldDB" id="A0A665U635"/>
<dbReference type="CTD" id="55540"/>
<evidence type="ECO:0000256" key="8">
    <source>
        <dbReference type="ARBA" id="ARBA00023180"/>
    </source>
</evidence>
<keyword evidence="12" id="KW-1185">Reference proteome</keyword>
<organism evidence="11 12">
    <name type="scientific">Echeneis naucrates</name>
    <name type="common">Live sharksucker</name>
    <dbReference type="NCBI Taxonomy" id="173247"/>
    <lineage>
        <taxon>Eukaryota</taxon>
        <taxon>Metazoa</taxon>
        <taxon>Chordata</taxon>
        <taxon>Craniata</taxon>
        <taxon>Vertebrata</taxon>
        <taxon>Euteleostomi</taxon>
        <taxon>Actinopterygii</taxon>
        <taxon>Neopterygii</taxon>
        <taxon>Teleostei</taxon>
        <taxon>Neoteleostei</taxon>
        <taxon>Acanthomorphata</taxon>
        <taxon>Carangaria</taxon>
        <taxon>Carangiformes</taxon>
        <taxon>Echeneidae</taxon>
        <taxon>Echeneis</taxon>
    </lineage>
</organism>
<protein>
    <recommendedName>
        <fullName evidence="10">SEFIR domain-containing protein</fullName>
    </recommendedName>
</protein>
<evidence type="ECO:0000313" key="12">
    <source>
        <dbReference type="Proteomes" id="UP000472264"/>
    </source>
</evidence>
<dbReference type="Gene3D" id="3.40.50.11530">
    <property type="match status" value="1"/>
</dbReference>
<reference evidence="11" key="3">
    <citation type="submission" date="2025-09" db="UniProtKB">
        <authorList>
            <consortium name="Ensembl"/>
        </authorList>
    </citation>
    <scope>IDENTIFICATION</scope>
</reference>
<dbReference type="PROSITE" id="PS51534">
    <property type="entry name" value="SEFIR"/>
    <property type="match status" value="1"/>
</dbReference>
<feature type="signal peptide" evidence="9">
    <location>
        <begin position="1"/>
        <end position="19"/>
    </location>
</feature>
<proteinExistence type="predicted"/>
<keyword evidence="4 9" id="KW-0732">Signal</keyword>
<keyword evidence="7" id="KW-0675">Receptor</keyword>
<sequence>MMLRVCLISLFHTLTQVMAQEVKVECYRRNVLPEYHNISPSFLAALKLEPVTVENRMMVNVSWAVNIDASIGHLMGTLISMEGSEPYHCIYNPHLSTVNVTGSKKWFHHLFKVRFGSCFVSATNIPLPPQGSGTSYIYESINIRRPPSTTPVTTQYTQTPTEFTSVVTTTSYLRAESVTSLVFAGLTGLMILSSCYIFYKSCAANIAKSFGFKKLPQSAMAPVPVLIVYPAETPAFQQAVVALAEFLLCHGGCNVAIGMWQQGKIAELGPIRWLAEQVKVAERVLIVCPQPSLSKVNCSFSEPYISAASQDLYPLILNMVAGHAKSASDLARFWVVQLAEQQVKGPCNLPLELRACRTFCLMNDLKKLCKSLHAHRKNGKKISEVIAQLEISYSEKSTLKLTEAVKKHFQRVETSETVVRLV</sequence>
<evidence type="ECO:0000256" key="9">
    <source>
        <dbReference type="SAM" id="SignalP"/>
    </source>
</evidence>
<dbReference type="OrthoDB" id="8963084at2759"/>
<dbReference type="OMA" id="ELSKFWV"/>
<dbReference type="GO" id="GO:0030368">
    <property type="term" value="F:interleukin-17 receptor activity"/>
    <property type="evidence" value="ECO:0007669"/>
    <property type="project" value="InterPro"/>
</dbReference>
<dbReference type="Gene3D" id="2.60.40.2160">
    <property type="entry name" value="Interleukin-17 receptor A/B, fibronectin-III-like domain 1"/>
    <property type="match status" value="1"/>
</dbReference>
<keyword evidence="3" id="KW-0812">Transmembrane</keyword>
<reference evidence="11" key="2">
    <citation type="submission" date="2025-08" db="UniProtKB">
        <authorList>
            <consortium name="Ensembl"/>
        </authorList>
    </citation>
    <scope>IDENTIFICATION</scope>
</reference>
<dbReference type="PANTHER" id="PTHR15583:SF11">
    <property type="entry name" value="INTERLEUKIN-17 RECEPTOR B"/>
    <property type="match status" value="1"/>
</dbReference>
<dbReference type="GO" id="GO:0005886">
    <property type="term" value="C:plasma membrane"/>
    <property type="evidence" value="ECO:0007669"/>
    <property type="project" value="UniProtKB-SubCell"/>
</dbReference>
<comment type="subcellular location">
    <subcellularLocation>
        <location evidence="1">Cell membrane</location>
        <topology evidence="1">Single-pass type I membrane protein</topology>
    </subcellularLocation>
</comment>
<keyword evidence="8" id="KW-0325">Glycoprotein</keyword>
<dbReference type="Proteomes" id="UP000472264">
    <property type="component" value="Chromosome 7"/>
</dbReference>
<dbReference type="GeneID" id="115045917"/>
<feature type="domain" description="SEFIR" evidence="10">
    <location>
        <begin position="222"/>
        <end position="370"/>
    </location>
</feature>
<gene>
    <name evidence="11" type="primary">il17rb</name>
</gene>
<dbReference type="InterPro" id="IPR038683">
    <property type="entry name" value="IL17RA/B_FnIII-like_1_sf"/>
</dbReference>
<dbReference type="RefSeq" id="XP_029361751.1">
    <property type="nucleotide sequence ID" value="XM_029505891.1"/>
</dbReference>
<name>A0A665U635_ECHNA</name>
<evidence type="ECO:0000313" key="11">
    <source>
        <dbReference type="Ensembl" id="ENSENLP00000014805.1"/>
    </source>
</evidence>
<evidence type="ECO:0000256" key="5">
    <source>
        <dbReference type="ARBA" id="ARBA00022989"/>
    </source>
</evidence>
<evidence type="ECO:0000256" key="2">
    <source>
        <dbReference type="ARBA" id="ARBA00022475"/>
    </source>
</evidence>
<evidence type="ECO:0000256" key="7">
    <source>
        <dbReference type="ARBA" id="ARBA00023170"/>
    </source>
</evidence>
<dbReference type="InParanoid" id="A0A665U635"/>
<accession>A0A665U635</accession>
<keyword evidence="6" id="KW-0472">Membrane</keyword>
<dbReference type="PANTHER" id="PTHR15583">
    <property type="entry name" value="INTERLEUKIN-17 RECEPTOR"/>
    <property type="match status" value="1"/>
</dbReference>
<reference evidence="11" key="1">
    <citation type="submission" date="2021-04" db="EMBL/GenBank/DDBJ databases">
        <authorList>
            <consortium name="Wellcome Sanger Institute Data Sharing"/>
        </authorList>
    </citation>
    <scope>NUCLEOTIDE SEQUENCE [LARGE SCALE GENOMIC DNA]</scope>
</reference>
<evidence type="ECO:0000259" key="10">
    <source>
        <dbReference type="PROSITE" id="PS51534"/>
    </source>
</evidence>
<evidence type="ECO:0000256" key="4">
    <source>
        <dbReference type="ARBA" id="ARBA00022729"/>
    </source>
</evidence>
<keyword evidence="2" id="KW-1003">Cell membrane</keyword>
<evidence type="ECO:0000256" key="1">
    <source>
        <dbReference type="ARBA" id="ARBA00004251"/>
    </source>
</evidence>
<evidence type="ECO:0000256" key="3">
    <source>
        <dbReference type="ARBA" id="ARBA00022692"/>
    </source>
</evidence>
<dbReference type="InterPro" id="IPR013568">
    <property type="entry name" value="SEFIR_dom"/>
</dbReference>
<dbReference type="Pfam" id="PF08357">
    <property type="entry name" value="SEFIR"/>
    <property type="match status" value="1"/>
</dbReference>
<feature type="chain" id="PRO_5025417254" description="SEFIR domain-containing protein" evidence="9">
    <location>
        <begin position="20"/>
        <end position="422"/>
    </location>
</feature>
<evidence type="ECO:0000256" key="6">
    <source>
        <dbReference type="ARBA" id="ARBA00023136"/>
    </source>
</evidence>
<dbReference type="Ensembl" id="ENSENLT00000015395.1">
    <property type="protein sequence ID" value="ENSENLP00000014805.1"/>
    <property type="gene ID" value="ENSENLG00000006944.1"/>
</dbReference>
<dbReference type="InterPro" id="IPR039465">
    <property type="entry name" value="IL-17_rcpt-like"/>
</dbReference>
<keyword evidence="5" id="KW-1133">Transmembrane helix</keyword>